<dbReference type="AlphaFoldDB" id="A0A9P5WVR5"/>
<feature type="transmembrane region" description="Helical" evidence="1">
    <location>
        <begin position="46"/>
        <end position="67"/>
    </location>
</feature>
<sequence length="76" mass="9134">FDNSRTIWDIVWSCLATIFACTWVAVHPNIPSPKANWRERFKEWLVVMAYAWIAPECVTVWAMRQWFSARKLVRIY</sequence>
<feature type="non-terminal residue" evidence="2">
    <location>
        <position position="1"/>
    </location>
</feature>
<comment type="caution">
    <text evidence="2">The sequence shown here is derived from an EMBL/GenBank/DDBJ whole genome shotgun (WGS) entry which is preliminary data.</text>
</comment>
<dbReference type="Proteomes" id="UP000807342">
    <property type="component" value="Unassembled WGS sequence"/>
</dbReference>
<dbReference type="OrthoDB" id="9451547at2759"/>
<feature type="non-terminal residue" evidence="2">
    <location>
        <position position="76"/>
    </location>
</feature>
<keyword evidence="1" id="KW-1133">Transmembrane helix</keyword>
<dbReference type="PANTHER" id="PTHR35043:SF7">
    <property type="entry name" value="TRANSCRIPTION FACTOR DOMAIN-CONTAINING PROTEIN"/>
    <property type="match status" value="1"/>
</dbReference>
<organism evidence="2 3">
    <name type="scientific">Macrolepiota fuliginosa MF-IS2</name>
    <dbReference type="NCBI Taxonomy" id="1400762"/>
    <lineage>
        <taxon>Eukaryota</taxon>
        <taxon>Fungi</taxon>
        <taxon>Dikarya</taxon>
        <taxon>Basidiomycota</taxon>
        <taxon>Agaricomycotina</taxon>
        <taxon>Agaricomycetes</taxon>
        <taxon>Agaricomycetidae</taxon>
        <taxon>Agaricales</taxon>
        <taxon>Agaricineae</taxon>
        <taxon>Agaricaceae</taxon>
        <taxon>Macrolepiota</taxon>
    </lineage>
</organism>
<evidence type="ECO:0000256" key="1">
    <source>
        <dbReference type="SAM" id="Phobius"/>
    </source>
</evidence>
<keyword evidence="1" id="KW-0472">Membrane</keyword>
<dbReference type="PANTHER" id="PTHR35043">
    <property type="entry name" value="TRANSCRIPTION FACTOR DOMAIN-CONTAINING PROTEIN"/>
    <property type="match status" value="1"/>
</dbReference>
<proteinExistence type="predicted"/>
<keyword evidence="1" id="KW-0812">Transmembrane</keyword>
<name>A0A9P5WVR5_9AGAR</name>
<keyword evidence="3" id="KW-1185">Reference proteome</keyword>
<evidence type="ECO:0000313" key="3">
    <source>
        <dbReference type="Proteomes" id="UP000807342"/>
    </source>
</evidence>
<evidence type="ECO:0000313" key="2">
    <source>
        <dbReference type="EMBL" id="KAF9439504.1"/>
    </source>
</evidence>
<gene>
    <name evidence="2" type="ORF">P691DRAFT_648756</name>
</gene>
<protein>
    <submittedName>
        <fullName evidence="2">Uncharacterized protein</fullName>
    </submittedName>
</protein>
<accession>A0A9P5WVR5</accession>
<feature type="transmembrane region" description="Helical" evidence="1">
    <location>
        <begin position="7"/>
        <end position="26"/>
    </location>
</feature>
<dbReference type="EMBL" id="MU154109">
    <property type="protein sequence ID" value="KAF9439504.1"/>
    <property type="molecule type" value="Genomic_DNA"/>
</dbReference>
<reference evidence="2" key="1">
    <citation type="submission" date="2020-11" db="EMBL/GenBank/DDBJ databases">
        <authorList>
            <consortium name="DOE Joint Genome Institute"/>
            <person name="Ahrendt S."/>
            <person name="Riley R."/>
            <person name="Andreopoulos W."/>
            <person name="Labutti K."/>
            <person name="Pangilinan J."/>
            <person name="Ruiz-Duenas F.J."/>
            <person name="Barrasa J.M."/>
            <person name="Sanchez-Garcia M."/>
            <person name="Camarero S."/>
            <person name="Miyauchi S."/>
            <person name="Serrano A."/>
            <person name="Linde D."/>
            <person name="Babiker R."/>
            <person name="Drula E."/>
            <person name="Ayuso-Fernandez I."/>
            <person name="Pacheco R."/>
            <person name="Padilla G."/>
            <person name="Ferreira P."/>
            <person name="Barriuso J."/>
            <person name="Kellner H."/>
            <person name="Castanera R."/>
            <person name="Alfaro M."/>
            <person name="Ramirez L."/>
            <person name="Pisabarro A.G."/>
            <person name="Kuo A."/>
            <person name="Tritt A."/>
            <person name="Lipzen A."/>
            <person name="He G."/>
            <person name="Yan M."/>
            <person name="Ng V."/>
            <person name="Cullen D."/>
            <person name="Martin F."/>
            <person name="Rosso M.-N."/>
            <person name="Henrissat B."/>
            <person name="Hibbett D."/>
            <person name="Martinez A.T."/>
            <person name="Grigoriev I.V."/>
        </authorList>
    </citation>
    <scope>NUCLEOTIDE SEQUENCE</scope>
    <source>
        <strain evidence="2">MF-IS2</strain>
    </source>
</reference>